<keyword evidence="5" id="KW-1185">Reference proteome</keyword>
<dbReference type="EMBL" id="CP002688">
    <property type="protein sequence ID" value="AED95200.1"/>
    <property type="molecule type" value="Genomic_DNA"/>
</dbReference>
<gene>
    <name evidence="2 3" type="ordered locus">At5g45095</name>
</gene>
<evidence type="ECO:0000313" key="5">
    <source>
        <dbReference type="Proteomes" id="UP000006548"/>
    </source>
</evidence>
<dbReference type="OMA" id="FELLWIS"/>
<dbReference type="GeneID" id="834542"/>
<keyword evidence="1" id="KW-0732">Signal</keyword>
<dbReference type="EMBL" id="AK117143">
    <property type="protein sequence ID" value="BAC41821.1"/>
    <property type="molecule type" value="mRNA"/>
</dbReference>
<dbReference type="PaxDb" id="3702-AT5G45095.1"/>
<feature type="signal peptide" evidence="1">
    <location>
        <begin position="1"/>
        <end position="23"/>
    </location>
</feature>
<dbReference type="AlphaFoldDB" id="Q8GZ89"/>
<dbReference type="KEGG" id="ath:AT5G45095"/>
<name>Q8GZ89_ARATH</name>
<protein>
    <submittedName>
        <fullName evidence="4">Uncharacterized protein</fullName>
    </submittedName>
</protein>
<proteinExistence type="evidence at transcript level"/>
<reference evidence="3 5" key="1">
    <citation type="journal article" date="2000" name="Nature">
        <title>Sequence and analysis of chromosome 5 of the plant Arabidopsis thaliana.</title>
        <authorList>
            <consortium name="Kazusa DNA Research Institute"/>
            <consortium name="Cold Spring Harbor and Washington University in St Louis Sequencing Consortium"/>
            <consortium name="European Union Arabidopsis Genome Sequencing Consortium"/>
            <person name="Tabata S."/>
            <person name="Kaneko T."/>
            <person name="Nakamura Y."/>
            <person name="Kotani H."/>
            <person name="Kato T."/>
            <person name="Asamizu E."/>
            <person name="Miyajima N."/>
            <person name="Sasamoto S."/>
            <person name="Kimura T."/>
            <person name="Hosouchi T."/>
            <person name="Kawashima K."/>
            <person name="Kohara M."/>
            <person name="Matsumoto M."/>
            <person name="Matsuno A."/>
            <person name="Muraki A."/>
            <person name="Nakayama S."/>
            <person name="Nakazaki N."/>
            <person name="Naruo K."/>
            <person name="Okumura S."/>
            <person name="Shinpo S."/>
            <person name="Takeuchi C."/>
            <person name="Wada T."/>
            <person name="Watanabe A."/>
            <person name="Yamada M."/>
            <person name="Yasuda M."/>
            <person name="Sato S."/>
            <person name="de la Bastide M."/>
            <person name="Huang E."/>
            <person name="Spiegel L."/>
            <person name="Gnoj L."/>
            <person name="O'Shaughnessy A."/>
            <person name="Preston R."/>
            <person name="Habermann K."/>
            <person name="Murray J."/>
            <person name="Johnson D."/>
            <person name="Rohlfing T."/>
            <person name="Nelson J."/>
            <person name="Stoneking T."/>
            <person name="Pepin K."/>
            <person name="Spieth J."/>
            <person name="Sekhon M."/>
            <person name="Armstrong J."/>
            <person name="Becker M."/>
            <person name="Belter E."/>
            <person name="Cordum H."/>
            <person name="Cordes M."/>
            <person name="Courtney L."/>
            <person name="Courtney W."/>
            <person name="Dante M."/>
            <person name="Du H."/>
            <person name="Edwards J."/>
            <person name="Fryman J."/>
            <person name="Haakensen B."/>
            <person name="Lamar E."/>
            <person name="Latreille P."/>
            <person name="Leonard S."/>
            <person name="Meyer R."/>
            <person name="Mulvaney E."/>
            <person name="Ozersky P."/>
            <person name="Riley A."/>
            <person name="Strowmatt C."/>
            <person name="Wagner-McPherson C."/>
            <person name="Wollam A."/>
            <person name="Yoakum M."/>
            <person name="Bell M."/>
            <person name="Dedhia N."/>
            <person name="Parnell L."/>
            <person name="Shah R."/>
            <person name="Rodriguez M."/>
            <person name="See L.H."/>
            <person name="Vil D."/>
            <person name="Baker J."/>
            <person name="Kirchoff K."/>
            <person name="Toth K."/>
            <person name="King L."/>
            <person name="Bahret A."/>
            <person name="Miller B."/>
            <person name="Marra M."/>
            <person name="Martienssen R."/>
            <person name="McCombie W.R."/>
            <person name="Wilson R.K."/>
            <person name="Murphy G."/>
            <person name="Bancroft I."/>
            <person name="Volckaert G."/>
            <person name="Wambutt R."/>
            <person name="Dusterhoft A."/>
            <person name="Stiekema W."/>
            <person name="Pohl T."/>
            <person name="Entian K.D."/>
            <person name="Terryn N."/>
            <person name="Hartley N."/>
            <person name="Bent E."/>
            <person name="Johnson S."/>
            <person name="Langham S.A."/>
            <person name="McCullagh B."/>
            <person name="Robben J."/>
            <person name="Grymonprez B."/>
            <person name="Zimmermann W."/>
            <person name="Ramsperger U."/>
            <person name="Wedler H."/>
            <person name="Balke K."/>
            <person name="Wedler E."/>
            <person name="Peters S."/>
            <person name="van Staveren M."/>
            <person name="Dirkse W."/>
            <person name="Mooijman P."/>
            <person name="Lankhorst R.K."/>
            <person name="Weitzenegger T."/>
            <person name="Bothe G."/>
            <person name="Rose M."/>
            <person name="Hauf J."/>
            <person name="Berneiser S."/>
            <person name="Hempel S."/>
            <person name="Feldpausch M."/>
            <person name="Lamberth S."/>
            <person name="Villarroel R."/>
            <person name="Gielen J."/>
            <person name="Ardiles W."/>
            <person name="Bents O."/>
            <person name="Lemcke K."/>
            <person name="Kolesov G."/>
            <person name="Mayer K."/>
            <person name="Rudd S."/>
            <person name="Schoof H."/>
            <person name="Schueller C."/>
            <person name="Zaccaria P."/>
            <person name="Mewes H.W."/>
            <person name="Bevan M."/>
            <person name="Fransz P."/>
        </authorList>
    </citation>
    <scope>NUCLEOTIDE SEQUENCE [LARGE SCALE GENOMIC DNA]</scope>
    <source>
        <strain evidence="5">cv. Columbia</strain>
    </source>
</reference>
<feature type="chain" id="PRO_5014312086" evidence="1">
    <location>
        <begin position="24"/>
        <end position="394"/>
    </location>
</feature>
<evidence type="ECO:0000313" key="2">
    <source>
        <dbReference type="Araport" id="AT5G45095"/>
    </source>
</evidence>
<sequence>MKTSPSIICILFREAMLFWSSCSSSVPVKILPASNLNLILPMVSFHGLDLQFCWQSFGPYCISSRPIYVDFGPISFSTWPRSVPFNLYYNPLIMPPSCIISSNVLSLMTTTMTTLLVCYCSQRLSFPLKKSSRIILEERIVKKILMLCDPVWLRQWHVRVSLFALSGLYLPVFIFITHRLKHHKIDFNQHPQSSSVHILNWFQISKKVSAIVRKAFDLRFRALNLPLSDLKGPFYPNSSTKERHLVLNSSFMERSLFSPSSFMERTVSSNDHLRFLVLKLRNRLRILTVLLSFVVEDVSCFAPAKLKVMGSFSTSQWQCLVTNPLLDLFVDVSSTLQCLVCFKMLFSSCLLALLDLRSYYRIYLCFAFLNALSFDVLNSEFFELLWISVIFLFV</sequence>
<evidence type="ECO:0000313" key="3">
    <source>
        <dbReference type="EMBL" id="AED95200.1"/>
    </source>
</evidence>
<reference evidence="3" key="3">
    <citation type="submission" date="2011-02" db="EMBL/GenBank/DDBJ databases">
        <authorList>
            <consortium name="TAIR"/>
            <person name="Swarbreck D."/>
            <person name="Lamesch P."/>
            <person name="Wilks C."/>
            <person name="Huala E."/>
        </authorList>
    </citation>
    <scope>NUCLEOTIDE SEQUENCE</scope>
</reference>
<dbReference type="Araport" id="AT5G45095"/>
<dbReference type="RefSeq" id="NP_850921.1">
    <property type="nucleotide sequence ID" value="NM_180590.2"/>
</dbReference>
<dbReference type="IntAct" id="Q8GZ89">
    <property type="interactions" value="2"/>
</dbReference>
<reference evidence="4" key="2">
    <citation type="submission" date="2002-11" db="EMBL/GenBank/DDBJ databases">
        <title>Arabidopsis thaliana full-length cDNA.</title>
        <authorList>
            <person name="Seki M."/>
            <person name="Iida K."/>
            <person name="Satou M."/>
            <person name="Sakurai T."/>
            <person name="Akiyama K."/>
            <person name="Ishida J."/>
            <person name="Nakajima M."/>
            <person name="Enju A."/>
            <person name="Kamiya A."/>
            <person name="Narusaka M."/>
            <person name="Carninci P."/>
            <person name="Kawai J."/>
            <person name="Hayashizaki Y."/>
            <person name="Shinozaki K."/>
        </authorList>
    </citation>
    <scope>NUCLEOTIDE SEQUENCE</scope>
</reference>
<reference evidence="3" key="4">
    <citation type="submission" date="2016-05" db="EMBL/GenBank/DDBJ databases">
        <authorList>
            <person name="Krishnakumar V."/>
            <person name="Cheng C.-Y."/>
            <person name="Chan A.P."/>
            <person name="Schobel S."/>
            <person name="Kim M."/>
            <person name="Ferlanti E.S."/>
            <person name="Belyaeva I."/>
            <person name="Rosen B.D."/>
            <person name="Micklem G."/>
            <person name="Miller J.R."/>
            <person name="Vaughn M."/>
            <person name="Town C.D."/>
        </authorList>
    </citation>
    <scope>NUCLEOTIDE SEQUENCE</scope>
</reference>
<evidence type="ECO:0000256" key="1">
    <source>
        <dbReference type="SAM" id="SignalP"/>
    </source>
</evidence>
<organism evidence="4">
    <name type="scientific">Arabidopsis thaliana</name>
    <name type="common">Mouse-ear cress</name>
    <dbReference type="NCBI Taxonomy" id="3702"/>
    <lineage>
        <taxon>Eukaryota</taxon>
        <taxon>Viridiplantae</taxon>
        <taxon>Streptophyta</taxon>
        <taxon>Embryophyta</taxon>
        <taxon>Tracheophyta</taxon>
        <taxon>Spermatophyta</taxon>
        <taxon>Magnoliopsida</taxon>
        <taxon>eudicotyledons</taxon>
        <taxon>Gunneridae</taxon>
        <taxon>Pentapetalae</taxon>
        <taxon>rosids</taxon>
        <taxon>malvids</taxon>
        <taxon>Brassicales</taxon>
        <taxon>Brassicaceae</taxon>
        <taxon>Camelineae</taxon>
        <taxon>Arabidopsis</taxon>
    </lineage>
</organism>
<dbReference type="TAIR" id="AT5G45095"/>
<reference evidence="5" key="5">
    <citation type="journal article" date="2017" name="Plant J.">
        <title>Araport11: a complete reannotation of the Arabidopsis thaliana reference genome.</title>
        <authorList>
            <person name="Cheng C.Y."/>
            <person name="Krishnakumar V."/>
            <person name="Chan A.P."/>
            <person name="Thibaud-Nissen F."/>
            <person name="Schobel S."/>
            <person name="Town C.D."/>
        </authorList>
    </citation>
    <scope>GENOME REANNOTATION</scope>
    <source>
        <strain evidence="5">cv. Columbia</strain>
    </source>
</reference>
<dbReference type="HOGENOM" id="CLU_700856_0_0_1"/>
<evidence type="ECO:0000313" key="4">
    <source>
        <dbReference type="EMBL" id="BAC41821.1"/>
    </source>
</evidence>
<dbReference type="Proteomes" id="UP000006548">
    <property type="component" value="Chromosome 5"/>
</dbReference>
<accession>Q8GZ89</accession>